<accession>A0AA37IJ18</accession>
<gene>
    <name evidence="1" type="ORF">CBA19CS42_36670</name>
</gene>
<protein>
    <submittedName>
        <fullName evidence="1">Uncharacterized protein</fullName>
    </submittedName>
</protein>
<dbReference type="EMBL" id="BPUS01000032">
    <property type="protein sequence ID" value="GJH30172.1"/>
    <property type="molecule type" value="Genomic_DNA"/>
</dbReference>
<sequence length="38" mass="4425">MERVGRRDSQWDELRYDEKLELAVIDAFESLSAQVVVA</sequence>
<reference evidence="1" key="1">
    <citation type="submission" date="2022-09" db="EMBL/GenBank/DDBJ databases">
        <title>Isolation and characterization of 3-chlorobenzoate degrading bacteria from soils in Shizuoka.</title>
        <authorList>
            <person name="Ifat A."/>
            <person name="Ogawa N."/>
            <person name="Kimbara K."/>
            <person name="Moriuchi R."/>
            <person name="Dohra H."/>
            <person name="Shintani M."/>
        </authorList>
    </citation>
    <scope>NUCLEOTIDE SEQUENCE</scope>
    <source>
        <strain evidence="1">19CS4-2</strain>
    </source>
</reference>
<organism evidence="1 2">
    <name type="scientific">Caballeronia novacaledonica</name>
    <dbReference type="NCBI Taxonomy" id="1544861"/>
    <lineage>
        <taxon>Bacteria</taxon>
        <taxon>Pseudomonadati</taxon>
        <taxon>Pseudomonadota</taxon>
        <taxon>Betaproteobacteria</taxon>
        <taxon>Burkholderiales</taxon>
        <taxon>Burkholderiaceae</taxon>
        <taxon>Caballeronia</taxon>
    </lineage>
</organism>
<proteinExistence type="predicted"/>
<name>A0AA37IJ18_9BURK</name>
<dbReference type="Proteomes" id="UP001055111">
    <property type="component" value="Unassembled WGS sequence"/>
</dbReference>
<dbReference type="AlphaFoldDB" id="A0AA37IJ18"/>
<comment type="caution">
    <text evidence="1">The sequence shown here is derived from an EMBL/GenBank/DDBJ whole genome shotgun (WGS) entry which is preliminary data.</text>
</comment>
<evidence type="ECO:0000313" key="2">
    <source>
        <dbReference type="Proteomes" id="UP001055111"/>
    </source>
</evidence>
<evidence type="ECO:0000313" key="1">
    <source>
        <dbReference type="EMBL" id="GJH30172.1"/>
    </source>
</evidence>